<keyword evidence="5" id="KW-0496">Mitochondrion</keyword>
<dbReference type="PANTHER" id="PTHR36091:SF1">
    <property type="entry name" value="ALTERED INHERITANCE OF MITOCHONDRIA PROTEIN 9, MITOCHONDRIAL"/>
    <property type="match status" value="1"/>
</dbReference>
<sequence length="501" mass="57121">GRWLNRDTLQRDSRRILFNFSALCERAISLCPGATEIAKYEKKEGGFNRVFLFTMDTGTCVAARLPTSIAGPPRLTTNSEVATIAYLRSNVSLPIPRVLDWNDNPENPIGAEYTIQEYVEGVQLHQIWPEMNSEQHMLCTKALSLVIKKMASLDFPAYGSLYFTDAPLEPRLKIPFEEGFCIGPHSSPVFWNCNPGELEFYGDPSSNRGPWRDLTGYCSGLIETGYSRLPKEESIKHELLPHQGSVQEHIQLLKRSQQVMQKLVKDKRIQDAAIPTLLHPDFHKRNIYVSAEDPTSITGLIDWQTISIEPAFVYANETPDFAMVPQDPENDTDEHIPANKKRGLKDAAICYQTYDVCMKGLIPKLRPARLLDPTLFRVFHYSHTTWRDSATAIRQELIELSDRWTELGLEGVCPFSLTDDERENHARDYEDFETTQRLNMGLKDLLQTNSDGWVPNDAWDAVRDAHRAIYDEWMETARESESHGEGLTVAKADKLWPFDAR</sequence>
<name>A0A1R3RYH5_ASPC5</name>
<evidence type="ECO:0000256" key="3">
    <source>
        <dbReference type="ARBA" id="ARBA00016197"/>
    </source>
</evidence>
<evidence type="ECO:0000313" key="8">
    <source>
        <dbReference type="EMBL" id="OOF99565.1"/>
    </source>
</evidence>
<accession>A0A1R3RYH5</accession>
<dbReference type="OMA" id="RLFHYCF"/>
<keyword evidence="9" id="KW-1185">Reference proteome</keyword>
<organism evidence="8 9">
    <name type="scientific">Aspergillus carbonarius (strain ITEM 5010)</name>
    <dbReference type="NCBI Taxonomy" id="602072"/>
    <lineage>
        <taxon>Eukaryota</taxon>
        <taxon>Fungi</taxon>
        <taxon>Dikarya</taxon>
        <taxon>Ascomycota</taxon>
        <taxon>Pezizomycotina</taxon>
        <taxon>Eurotiomycetes</taxon>
        <taxon>Eurotiomycetidae</taxon>
        <taxon>Eurotiales</taxon>
        <taxon>Aspergillaceae</taxon>
        <taxon>Aspergillus</taxon>
        <taxon>Aspergillus subgen. Circumdati</taxon>
    </lineage>
</organism>
<dbReference type="InterPro" id="IPR002575">
    <property type="entry name" value="Aminoglycoside_PTrfase"/>
</dbReference>
<feature type="non-terminal residue" evidence="8">
    <location>
        <position position="1"/>
    </location>
</feature>
<comment type="similarity">
    <text evidence="2">Belongs to the AIM9 family.</text>
</comment>
<evidence type="ECO:0000256" key="4">
    <source>
        <dbReference type="ARBA" id="ARBA00022946"/>
    </source>
</evidence>
<dbReference type="InterPro" id="IPR051035">
    <property type="entry name" value="Mito_inheritance_9"/>
</dbReference>
<dbReference type="SUPFAM" id="SSF56112">
    <property type="entry name" value="Protein kinase-like (PK-like)"/>
    <property type="match status" value="1"/>
</dbReference>
<evidence type="ECO:0000256" key="6">
    <source>
        <dbReference type="ARBA" id="ARBA00031849"/>
    </source>
</evidence>
<evidence type="ECO:0000313" key="9">
    <source>
        <dbReference type="Proteomes" id="UP000188318"/>
    </source>
</evidence>
<gene>
    <name evidence="8" type="ORF">ASPCADRAFT_41297</name>
</gene>
<evidence type="ECO:0000256" key="5">
    <source>
        <dbReference type="ARBA" id="ARBA00023128"/>
    </source>
</evidence>
<dbReference type="VEuPathDB" id="FungiDB:ASPCADRAFT_41297"/>
<evidence type="ECO:0000256" key="2">
    <source>
        <dbReference type="ARBA" id="ARBA00005543"/>
    </source>
</evidence>
<evidence type="ECO:0000259" key="7">
    <source>
        <dbReference type="Pfam" id="PF01636"/>
    </source>
</evidence>
<dbReference type="AlphaFoldDB" id="A0A1R3RYH5"/>
<dbReference type="InterPro" id="IPR011009">
    <property type="entry name" value="Kinase-like_dom_sf"/>
</dbReference>
<dbReference type="Proteomes" id="UP000188318">
    <property type="component" value="Unassembled WGS sequence"/>
</dbReference>
<evidence type="ECO:0000256" key="1">
    <source>
        <dbReference type="ARBA" id="ARBA00004173"/>
    </source>
</evidence>
<dbReference type="EMBL" id="KV907494">
    <property type="protein sequence ID" value="OOF99565.1"/>
    <property type="molecule type" value="Genomic_DNA"/>
</dbReference>
<keyword evidence="4" id="KW-0809">Transit peptide</keyword>
<dbReference type="PANTHER" id="PTHR36091">
    <property type="entry name" value="ALTERED INHERITANCE OF MITOCHONDRIA PROTEIN 9, MITOCHONDRIAL"/>
    <property type="match status" value="1"/>
</dbReference>
<proteinExistence type="inferred from homology"/>
<dbReference type="STRING" id="602072.A0A1R3RYH5"/>
<dbReference type="Gene3D" id="3.90.1200.10">
    <property type="match status" value="1"/>
</dbReference>
<comment type="subcellular location">
    <subcellularLocation>
        <location evidence="1">Mitochondrion</location>
    </subcellularLocation>
</comment>
<dbReference type="Pfam" id="PF01636">
    <property type="entry name" value="APH"/>
    <property type="match status" value="1"/>
</dbReference>
<dbReference type="GO" id="GO:0005739">
    <property type="term" value="C:mitochondrion"/>
    <property type="evidence" value="ECO:0007669"/>
    <property type="project" value="UniProtKB-SubCell"/>
</dbReference>
<feature type="domain" description="Aminoglycoside phosphotransferase" evidence="7">
    <location>
        <begin position="48"/>
        <end position="310"/>
    </location>
</feature>
<protein>
    <recommendedName>
        <fullName evidence="3">Altered inheritance of mitochondria protein 9, mitochondrial</fullName>
    </recommendedName>
    <alternativeName>
        <fullName evidence="6">Found in mitochondrial proteome protein 29</fullName>
    </alternativeName>
</protein>
<reference evidence="9" key="1">
    <citation type="journal article" date="2017" name="Genome Biol.">
        <title>Comparative genomics reveals high biological diversity and specific adaptations in the industrially and medically important fungal genus Aspergillus.</title>
        <authorList>
            <person name="de Vries R.P."/>
            <person name="Riley R."/>
            <person name="Wiebenga A."/>
            <person name="Aguilar-Osorio G."/>
            <person name="Amillis S."/>
            <person name="Uchima C.A."/>
            <person name="Anderluh G."/>
            <person name="Asadollahi M."/>
            <person name="Askin M."/>
            <person name="Barry K."/>
            <person name="Battaglia E."/>
            <person name="Bayram O."/>
            <person name="Benocci T."/>
            <person name="Braus-Stromeyer S.A."/>
            <person name="Caldana C."/>
            <person name="Canovas D."/>
            <person name="Cerqueira G.C."/>
            <person name="Chen F."/>
            <person name="Chen W."/>
            <person name="Choi C."/>
            <person name="Clum A."/>
            <person name="Dos Santos R.A."/>
            <person name="Damasio A.R."/>
            <person name="Diallinas G."/>
            <person name="Emri T."/>
            <person name="Fekete E."/>
            <person name="Flipphi M."/>
            <person name="Freyberg S."/>
            <person name="Gallo A."/>
            <person name="Gournas C."/>
            <person name="Habgood R."/>
            <person name="Hainaut M."/>
            <person name="Harispe M.L."/>
            <person name="Henrissat B."/>
            <person name="Hilden K.S."/>
            <person name="Hope R."/>
            <person name="Hossain A."/>
            <person name="Karabika E."/>
            <person name="Karaffa L."/>
            <person name="Karanyi Z."/>
            <person name="Krasevec N."/>
            <person name="Kuo A."/>
            <person name="Kusch H."/>
            <person name="LaButti K."/>
            <person name="Lagendijk E.L."/>
            <person name="Lapidus A."/>
            <person name="Levasseur A."/>
            <person name="Lindquist E."/>
            <person name="Lipzen A."/>
            <person name="Logrieco A.F."/>
            <person name="MacCabe A."/>
            <person name="Maekelae M.R."/>
            <person name="Malavazi I."/>
            <person name="Melin P."/>
            <person name="Meyer V."/>
            <person name="Mielnichuk N."/>
            <person name="Miskei M."/>
            <person name="Molnar A.P."/>
            <person name="Mule G."/>
            <person name="Ngan C.Y."/>
            <person name="Orejas M."/>
            <person name="Orosz E."/>
            <person name="Ouedraogo J.P."/>
            <person name="Overkamp K.M."/>
            <person name="Park H.-S."/>
            <person name="Perrone G."/>
            <person name="Piumi F."/>
            <person name="Punt P.J."/>
            <person name="Ram A.F."/>
            <person name="Ramon A."/>
            <person name="Rauscher S."/>
            <person name="Record E."/>
            <person name="Riano-Pachon D.M."/>
            <person name="Robert V."/>
            <person name="Roehrig J."/>
            <person name="Ruller R."/>
            <person name="Salamov A."/>
            <person name="Salih N.S."/>
            <person name="Samson R.A."/>
            <person name="Sandor E."/>
            <person name="Sanguinetti M."/>
            <person name="Schuetze T."/>
            <person name="Sepcic K."/>
            <person name="Shelest E."/>
            <person name="Sherlock G."/>
            <person name="Sophianopoulou V."/>
            <person name="Squina F.M."/>
            <person name="Sun H."/>
            <person name="Susca A."/>
            <person name="Todd R.B."/>
            <person name="Tsang A."/>
            <person name="Unkles S.E."/>
            <person name="van de Wiele N."/>
            <person name="van Rossen-Uffink D."/>
            <person name="Oliveira J.V."/>
            <person name="Vesth T.C."/>
            <person name="Visser J."/>
            <person name="Yu J.-H."/>
            <person name="Zhou M."/>
            <person name="Andersen M.R."/>
            <person name="Archer D.B."/>
            <person name="Baker S.E."/>
            <person name="Benoit I."/>
            <person name="Brakhage A.A."/>
            <person name="Braus G.H."/>
            <person name="Fischer R."/>
            <person name="Frisvad J.C."/>
            <person name="Goldman G.H."/>
            <person name="Houbraken J."/>
            <person name="Oakley B."/>
            <person name="Pocsi I."/>
            <person name="Scazzocchio C."/>
            <person name="Seiboth B."/>
            <person name="vanKuyk P.A."/>
            <person name="Wortman J."/>
            <person name="Dyer P.S."/>
            <person name="Grigoriev I.V."/>
        </authorList>
    </citation>
    <scope>NUCLEOTIDE SEQUENCE [LARGE SCALE GENOMIC DNA]</scope>
    <source>
        <strain evidence="9">ITEM 5010</strain>
    </source>
</reference>
<dbReference type="OrthoDB" id="2831558at2759"/>